<evidence type="ECO:0000256" key="4">
    <source>
        <dbReference type="ARBA" id="ARBA00022723"/>
    </source>
</evidence>
<evidence type="ECO:0000256" key="7">
    <source>
        <dbReference type="ARBA" id="ARBA00023004"/>
    </source>
</evidence>
<evidence type="ECO:0000256" key="8">
    <source>
        <dbReference type="ARBA" id="ARBA00023014"/>
    </source>
</evidence>
<dbReference type="InterPro" id="IPR006656">
    <property type="entry name" value="Mopterin_OxRdtase"/>
</dbReference>
<dbReference type="SUPFAM" id="SSF50692">
    <property type="entry name" value="ADC-like"/>
    <property type="match status" value="1"/>
</dbReference>
<dbReference type="Pfam" id="PF01568">
    <property type="entry name" value="Molydop_binding"/>
    <property type="match status" value="1"/>
</dbReference>
<evidence type="ECO:0000259" key="9">
    <source>
        <dbReference type="PROSITE" id="PS51669"/>
    </source>
</evidence>
<dbReference type="InterPro" id="IPR009010">
    <property type="entry name" value="Asp_de-COase-like_dom_sf"/>
</dbReference>
<protein>
    <submittedName>
        <fullName evidence="10">Molybdopterin oxidoreductase</fullName>
    </submittedName>
</protein>
<comment type="similarity">
    <text evidence="1">Belongs to the prokaryotic molybdopterin-containing oxidoreductase family.</text>
</comment>
<keyword evidence="7" id="KW-0408">Iron</keyword>
<dbReference type="GO" id="GO:0043546">
    <property type="term" value="F:molybdopterin cofactor binding"/>
    <property type="evidence" value="ECO:0007669"/>
    <property type="project" value="InterPro"/>
</dbReference>
<evidence type="ECO:0000313" key="11">
    <source>
        <dbReference type="Proteomes" id="UP000267448"/>
    </source>
</evidence>
<dbReference type="GO" id="GO:0051539">
    <property type="term" value="F:4 iron, 4 sulfur cluster binding"/>
    <property type="evidence" value="ECO:0007669"/>
    <property type="project" value="UniProtKB-KW"/>
</dbReference>
<dbReference type="Pfam" id="PF04879">
    <property type="entry name" value="Molybdop_Fe4S4"/>
    <property type="match status" value="1"/>
</dbReference>
<evidence type="ECO:0000313" key="10">
    <source>
        <dbReference type="EMBL" id="RTR39973.1"/>
    </source>
</evidence>
<dbReference type="RefSeq" id="WP_126518977.1">
    <property type="nucleotide sequence ID" value="NZ_RXNU01000002.1"/>
</dbReference>
<dbReference type="PROSITE" id="PS51669">
    <property type="entry name" value="4FE4S_MOW_BIS_MGD"/>
    <property type="match status" value="1"/>
</dbReference>
<keyword evidence="3" id="KW-0500">Molybdenum</keyword>
<comment type="caution">
    <text evidence="10">The sequence shown here is derived from an EMBL/GenBank/DDBJ whole genome shotgun (WGS) entry which is preliminary data.</text>
</comment>
<dbReference type="InterPro" id="IPR006657">
    <property type="entry name" value="MoPterin_dinucl-bd_dom"/>
</dbReference>
<dbReference type="Gene3D" id="3.30.2070.10">
    <property type="entry name" value="Formate dehydrogenase/DMSO reductase"/>
    <property type="match status" value="1"/>
</dbReference>
<dbReference type="AlphaFoldDB" id="A0A431WXG1"/>
<name>A0A431WXG1_9GAMM</name>
<dbReference type="PANTHER" id="PTHR43742:SF9">
    <property type="entry name" value="TETRATHIONATE REDUCTASE SUBUNIT A"/>
    <property type="match status" value="1"/>
</dbReference>
<reference evidence="10 11" key="1">
    <citation type="submission" date="2018-12" db="EMBL/GenBank/DDBJ databases">
        <authorList>
            <person name="Yu L."/>
        </authorList>
    </citation>
    <scope>NUCLEOTIDE SEQUENCE [LARGE SCALE GENOMIC DNA]</scope>
    <source>
        <strain evidence="10 11">HAW-EB2</strain>
    </source>
</reference>
<dbReference type="GO" id="GO:0016491">
    <property type="term" value="F:oxidoreductase activity"/>
    <property type="evidence" value="ECO:0007669"/>
    <property type="project" value="UniProtKB-KW"/>
</dbReference>
<dbReference type="SMART" id="SM00926">
    <property type="entry name" value="Molybdop_Fe4S4"/>
    <property type="match status" value="1"/>
</dbReference>
<evidence type="ECO:0000256" key="6">
    <source>
        <dbReference type="ARBA" id="ARBA00023002"/>
    </source>
</evidence>
<dbReference type="Pfam" id="PF00384">
    <property type="entry name" value="Molybdopterin"/>
    <property type="match status" value="1"/>
</dbReference>
<dbReference type="InterPro" id="IPR050612">
    <property type="entry name" value="Prok_Mopterin_Oxidored"/>
</dbReference>
<dbReference type="Gene3D" id="3.40.50.12440">
    <property type="match status" value="1"/>
</dbReference>
<accession>A0A431WXG1</accession>
<keyword evidence="2" id="KW-0004">4Fe-4S</keyword>
<sequence length="767" mass="84443">MSELQIPSYCAQCISRCGCLVTVKNGALTKVQNLAGHPTGDVVCVKGKAAPQIVYHPDRLLTPMQRTQPKGSDNPGWQPISWQQALGTIADKLGEFRSQSGAKSVCWGITTPSATAIADSFIWINRLAHAFGSPNKLFATENCNWHKDFSHAYVFGQGIGMPDYQNTDCILLWGFNPKETWPAHALQVTLAQKRGAKLIVIDPRRAGLADQSDLWMRITPGTDGVLAMALANLLIANNQYDQSFVRRWSNGPLLVRDDNGSLLTVEDLGRNSANKLEREQLVAWDERAKAVVLYDPQSRQYQSDSIEEAVLALDGRIELNGIQCRPAFSHYKDACQQYTLEYAESVTGISAKQIEQMASMMAQSKAVSYFSWTGTAQHQQATQTTLAIASLYGLTGCLDKRGGNVYFSKPPVNNLMGFSLLDSDQKKEALGADKPLGPWKMGWVNSNDLHSSVVHQAPYKTRALIAFGGNPIATKPNEAFVRETLRELEFYVHADLFLNESAKEADIVLPVSSSWERSGLSAGFLVSQQAESLLQLRKPVIEPLGEAKSDTNIVFELARKLGLGEHFWEGDIDAALEEVLAPTGVSLSELKAQPVGIDLGLKTQYQKYRTQGFNTPTGKLEFYSECFLKSGYSPVPQFPEIHSDADYPLILTSAKFRAHCHSQHKNVGMLNRRADGPLVEISTELAQELSISANETIIIETPIGQMTAVAKLNADLAKNVLCAQYGWQESGKNYNGIIEQTPSDPISGSNQLKSQWCRISKLENQPS</sequence>
<evidence type="ECO:0000256" key="2">
    <source>
        <dbReference type="ARBA" id="ARBA00022485"/>
    </source>
</evidence>
<feature type="domain" description="4Fe-4S Mo/W bis-MGD-type" evidence="9">
    <location>
        <begin position="3"/>
        <end position="58"/>
    </location>
</feature>
<gene>
    <name evidence="10" type="ORF">EKG38_04285</name>
</gene>
<evidence type="ECO:0000256" key="5">
    <source>
        <dbReference type="ARBA" id="ARBA00022729"/>
    </source>
</evidence>
<evidence type="ECO:0000256" key="1">
    <source>
        <dbReference type="ARBA" id="ARBA00010312"/>
    </source>
</evidence>
<dbReference type="InterPro" id="IPR006963">
    <property type="entry name" value="Mopterin_OxRdtase_4Fe-4S_dom"/>
</dbReference>
<dbReference type="PANTHER" id="PTHR43742">
    <property type="entry name" value="TRIMETHYLAMINE-N-OXIDE REDUCTASE"/>
    <property type="match status" value="1"/>
</dbReference>
<keyword evidence="4" id="KW-0479">Metal-binding</keyword>
<dbReference type="SUPFAM" id="SSF53706">
    <property type="entry name" value="Formate dehydrogenase/DMSO reductase, domains 1-3"/>
    <property type="match status" value="1"/>
</dbReference>
<dbReference type="Gene3D" id="2.40.40.20">
    <property type="match status" value="1"/>
</dbReference>
<keyword evidence="8" id="KW-0411">Iron-sulfur</keyword>
<keyword evidence="6" id="KW-0560">Oxidoreductase</keyword>
<keyword evidence="5" id="KW-0732">Signal</keyword>
<dbReference type="Gene3D" id="2.20.25.90">
    <property type="entry name" value="ADC-like domains"/>
    <property type="match status" value="1"/>
</dbReference>
<dbReference type="Gene3D" id="3.40.50.740">
    <property type="match status" value="1"/>
</dbReference>
<organism evidence="10 11">
    <name type="scientific">Shewanella canadensis</name>
    <dbReference type="NCBI Taxonomy" id="271096"/>
    <lineage>
        <taxon>Bacteria</taxon>
        <taxon>Pseudomonadati</taxon>
        <taxon>Pseudomonadota</taxon>
        <taxon>Gammaproteobacteria</taxon>
        <taxon>Alteromonadales</taxon>
        <taxon>Shewanellaceae</taxon>
        <taxon>Shewanella</taxon>
    </lineage>
</organism>
<dbReference type="Gene3D" id="3.40.228.10">
    <property type="entry name" value="Dimethylsulfoxide Reductase, domain 2"/>
    <property type="match status" value="1"/>
</dbReference>
<dbReference type="GO" id="GO:0046872">
    <property type="term" value="F:metal ion binding"/>
    <property type="evidence" value="ECO:0007669"/>
    <property type="project" value="UniProtKB-KW"/>
</dbReference>
<evidence type="ECO:0000256" key="3">
    <source>
        <dbReference type="ARBA" id="ARBA00022505"/>
    </source>
</evidence>
<keyword evidence="11" id="KW-1185">Reference proteome</keyword>
<proteinExistence type="inferred from homology"/>
<dbReference type="EMBL" id="RXNU01000002">
    <property type="protein sequence ID" value="RTR39973.1"/>
    <property type="molecule type" value="Genomic_DNA"/>
</dbReference>
<dbReference type="Proteomes" id="UP000267448">
    <property type="component" value="Unassembled WGS sequence"/>
</dbReference>
<dbReference type="OrthoDB" id="9815647at2"/>